<name>A0A6B3LFL2_9BACT</name>
<organism evidence="1 2">
    <name type="scientific">Sulfuriroseicoccus oceanibius</name>
    <dbReference type="NCBI Taxonomy" id="2707525"/>
    <lineage>
        <taxon>Bacteria</taxon>
        <taxon>Pseudomonadati</taxon>
        <taxon>Verrucomicrobiota</taxon>
        <taxon>Verrucomicrobiia</taxon>
        <taxon>Verrucomicrobiales</taxon>
        <taxon>Verrucomicrobiaceae</taxon>
        <taxon>Sulfuriroseicoccus</taxon>
    </lineage>
</organism>
<evidence type="ECO:0000313" key="2">
    <source>
        <dbReference type="Proteomes" id="UP000475117"/>
    </source>
</evidence>
<reference evidence="1 2" key="1">
    <citation type="submission" date="2020-12" db="EMBL/GenBank/DDBJ databases">
        <title>Sulforoseuscoccus oceanibium gen. nov., sp. nov., a representative of the phylum Verrucomicrobia with special cytoplasmic membrane, and proposal of Sulforoseuscoccusaceae fam. nov.</title>
        <authorList>
            <person name="Xi F."/>
        </authorList>
    </citation>
    <scope>NUCLEOTIDE SEQUENCE [LARGE SCALE GENOMIC DNA]</scope>
    <source>
        <strain evidence="1 2">T37</strain>
    </source>
</reference>
<dbReference type="EMBL" id="CP066776">
    <property type="protein sequence ID" value="QQL45482.1"/>
    <property type="molecule type" value="Genomic_DNA"/>
</dbReference>
<evidence type="ECO:0000313" key="1">
    <source>
        <dbReference type="EMBL" id="QQL45482.1"/>
    </source>
</evidence>
<keyword evidence="2" id="KW-1185">Reference proteome</keyword>
<sequence>MKKLAYFLTVVASMMMLPVSAQAAGEAEYVAIAEKAAVVFGKVVDQLVTVKDDASADAAVAAIEKITKDDVAAIAKEAKGMKKPSPEINEAVEKAMEGKMQAHFMRMMPVMMELQQKPELMEKLDGAMQGFSDAMENAFGGWDDGAEDAPAEEAKEAA</sequence>
<dbReference type="AlphaFoldDB" id="A0A6B3LFL2"/>
<dbReference type="Proteomes" id="UP000475117">
    <property type="component" value="Chromosome"/>
</dbReference>
<proteinExistence type="predicted"/>
<dbReference type="KEGG" id="soa:G3M56_002520"/>
<gene>
    <name evidence="1" type="ORF">G3M56_002520</name>
</gene>
<protein>
    <submittedName>
        <fullName evidence="1">Uncharacterized protein</fullName>
    </submittedName>
</protein>
<dbReference type="RefSeq" id="WP_164365682.1">
    <property type="nucleotide sequence ID" value="NZ_CP066776.1"/>
</dbReference>
<accession>A0A6B3LFL2</accession>